<dbReference type="AlphaFoldDB" id="A0A518FRT2"/>
<evidence type="ECO:0000256" key="1">
    <source>
        <dbReference type="SAM" id="MobiDB-lite"/>
    </source>
</evidence>
<feature type="compositionally biased region" description="Basic and acidic residues" evidence="1">
    <location>
        <begin position="1"/>
        <end position="17"/>
    </location>
</feature>
<sequence length="52" mass="6119">MRVIKREGSTRLGDHQNRKIRPPTPLCPVDFPVRVRKRNQGFLISTGRHQLR</sequence>
<evidence type="ECO:0000313" key="3">
    <source>
        <dbReference type="Proteomes" id="UP000320839"/>
    </source>
</evidence>
<organism evidence="2 3">
    <name type="scientific">Gimesia panareensis</name>
    <dbReference type="NCBI Taxonomy" id="2527978"/>
    <lineage>
        <taxon>Bacteria</taxon>
        <taxon>Pseudomonadati</taxon>
        <taxon>Planctomycetota</taxon>
        <taxon>Planctomycetia</taxon>
        <taxon>Planctomycetales</taxon>
        <taxon>Planctomycetaceae</taxon>
        <taxon>Gimesia</taxon>
    </lineage>
</organism>
<evidence type="ECO:0000313" key="2">
    <source>
        <dbReference type="EMBL" id="QDV19056.1"/>
    </source>
</evidence>
<accession>A0A518FRT2</accession>
<protein>
    <submittedName>
        <fullName evidence="2">Uncharacterized protein</fullName>
    </submittedName>
</protein>
<reference evidence="2 3" key="1">
    <citation type="submission" date="2019-02" db="EMBL/GenBank/DDBJ databases">
        <title>Deep-cultivation of Planctomycetes and their phenomic and genomic characterization uncovers novel biology.</title>
        <authorList>
            <person name="Wiegand S."/>
            <person name="Jogler M."/>
            <person name="Boedeker C."/>
            <person name="Pinto D."/>
            <person name="Vollmers J."/>
            <person name="Rivas-Marin E."/>
            <person name="Kohn T."/>
            <person name="Peeters S.H."/>
            <person name="Heuer A."/>
            <person name="Rast P."/>
            <person name="Oberbeckmann S."/>
            <person name="Bunk B."/>
            <person name="Jeske O."/>
            <person name="Meyerdierks A."/>
            <person name="Storesund J.E."/>
            <person name="Kallscheuer N."/>
            <person name="Luecker S."/>
            <person name="Lage O.M."/>
            <person name="Pohl T."/>
            <person name="Merkel B.J."/>
            <person name="Hornburger P."/>
            <person name="Mueller R.-W."/>
            <person name="Bruemmer F."/>
            <person name="Labrenz M."/>
            <person name="Spormann A.M."/>
            <person name="Op den Camp H."/>
            <person name="Overmann J."/>
            <person name="Amann R."/>
            <person name="Jetten M.S.M."/>
            <person name="Mascher T."/>
            <person name="Medema M.H."/>
            <person name="Devos D.P."/>
            <person name="Kaster A.-K."/>
            <person name="Ovreas L."/>
            <person name="Rohde M."/>
            <person name="Galperin M.Y."/>
            <person name="Jogler C."/>
        </authorList>
    </citation>
    <scope>NUCLEOTIDE SEQUENCE [LARGE SCALE GENOMIC DNA]</scope>
    <source>
        <strain evidence="2 3">Pan153</strain>
    </source>
</reference>
<dbReference type="Proteomes" id="UP000320839">
    <property type="component" value="Chromosome"/>
</dbReference>
<dbReference type="EMBL" id="CP036317">
    <property type="protein sequence ID" value="QDV19056.1"/>
    <property type="molecule type" value="Genomic_DNA"/>
</dbReference>
<proteinExistence type="predicted"/>
<gene>
    <name evidence="2" type="ORF">Pan153_37190</name>
</gene>
<feature type="region of interest" description="Disordered" evidence="1">
    <location>
        <begin position="1"/>
        <end position="25"/>
    </location>
</feature>
<name>A0A518FRT2_9PLAN</name>